<accession>C4FLS3</accession>
<dbReference type="Proteomes" id="UP000005540">
    <property type="component" value="Unassembled WGS sequence"/>
</dbReference>
<proteinExistence type="predicted"/>
<reference evidence="2 3" key="1">
    <citation type="submission" date="2009-04" db="EMBL/GenBank/DDBJ databases">
        <authorList>
            <person name="Reysenbach A.-L."/>
            <person name="Heidelberg J.F."/>
            <person name="Nelson W.C."/>
        </authorList>
    </citation>
    <scope>NUCLEOTIDE SEQUENCE [LARGE SCALE GENOMIC DNA]</scope>
    <source>
        <strain evidence="2 3">SS-5</strain>
    </source>
</reference>
<name>C4FLS3_9AQUI</name>
<dbReference type="EMBL" id="ABZS01000176">
    <property type="protein sequence ID" value="EEP59974.1"/>
    <property type="molecule type" value="Genomic_DNA"/>
</dbReference>
<dbReference type="AlphaFoldDB" id="C4FLS3"/>
<feature type="compositionally biased region" description="Basic and acidic residues" evidence="1">
    <location>
        <begin position="1"/>
        <end position="10"/>
    </location>
</feature>
<protein>
    <submittedName>
        <fullName evidence="2">Uncharacterized protein</fullName>
    </submittedName>
</protein>
<evidence type="ECO:0000256" key="1">
    <source>
        <dbReference type="SAM" id="MobiDB-lite"/>
    </source>
</evidence>
<organism evidence="2 3">
    <name type="scientific">Sulfurihydrogenibium yellowstonense SS-5</name>
    <dbReference type="NCBI Taxonomy" id="432331"/>
    <lineage>
        <taxon>Bacteria</taxon>
        <taxon>Pseudomonadati</taxon>
        <taxon>Aquificota</taxon>
        <taxon>Aquificia</taxon>
        <taxon>Aquificales</taxon>
        <taxon>Hydrogenothermaceae</taxon>
        <taxon>Sulfurihydrogenibium</taxon>
    </lineage>
</organism>
<evidence type="ECO:0000313" key="2">
    <source>
        <dbReference type="EMBL" id="EEP59974.1"/>
    </source>
</evidence>
<gene>
    <name evidence="2" type="ORF">SULYE_1527</name>
</gene>
<comment type="caution">
    <text evidence="2">The sequence shown here is derived from an EMBL/GenBank/DDBJ whole genome shotgun (WGS) entry which is preliminary data.</text>
</comment>
<evidence type="ECO:0000313" key="3">
    <source>
        <dbReference type="Proteomes" id="UP000005540"/>
    </source>
</evidence>
<sequence>MRGAIEEKQRNFLSNPHGSDGTNIISILYIHTLILSNPHGSDGTKDIEENNKNGKAFLTHTVQMERRRRRGRSFI</sequence>
<feature type="compositionally biased region" description="Polar residues" evidence="1">
    <location>
        <begin position="11"/>
        <end position="20"/>
    </location>
</feature>
<keyword evidence="3" id="KW-1185">Reference proteome</keyword>
<feature type="region of interest" description="Disordered" evidence="1">
    <location>
        <begin position="1"/>
        <end position="20"/>
    </location>
</feature>